<dbReference type="GeneID" id="78382156"/>
<dbReference type="eggNOG" id="ENOG5032XDD">
    <property type="taxonomic scope" value="Bacteria"/>
</dbReference>
<evidence type="ECO:0000313" key="1">
    <source>
        <dbReference type="EMBL" id="KFC77329.1"/>
    </source>
</evidence>
<keyword evidence="1" id="KW-0449">Lipoprotein</keyword>
<dbReference type="AlphaFoldDB" id="A0A085G0T4"/>
<comment type="caution">
    <text evidence="1">The sequence shown here is derived from an EMBL/GenBank/DDBJ whole genome shotgun (WGS) entry which is preliminary data.</text>
</comment>
<dbReference type="EMBL" id="JMPJ01000076">
    <property type="protein sequence ID" value="KFC77329.1"/>
    <property type="molecule type" value="Genomic_DNA"/>
</dbReference>
<dbReference type="PROSITE" id="PS51257">
    <property type="entry name" value="PROKAR_LIPOPROTEIN"/>
    <property type="match status" value="1"/>
</dbReference>
<accession>A0A085G0T4</accession>
<dbReference type="RefSeq" id="WP_034796244.1">
    <property type="nucleotide sequence ID" value="NZ_JMPJ01000076.1"/>
</dbReference>
<name>A0A085G0T4_EWIA3</name>
<dbReference type="Proteomes" id="UP000028640">
    <property type="component" value="Unassembled WGS sequence"/>
</dbReference>
<gene>
    <name evidence="1" type="ORF">GEAM_4455</name>
</gene>
<dbReference type="Pfam" id="PF11153">
    <property type="entry name" value="DUF2931"/>
    <property type="match status" value="1"/>
</dbReference>
<dbReference type="STRING" id="910964.GEAM_4455"/>
<dbReference type="InterPro" id="IPR021326">
    <property type="entry name" value="DUF2931"/>
</dbReference>
<keyword evidence="2" id="KW-1185">Reference proteome</keyword>
<sequence>MEIIRLAGLLSALIITGCQSAVEANTIKSERAAPEEWYFTFITPKALPALVTYAIVMDTKGNAYSFKTLDKTHTGPEIVGSWGDRPRNPPGYWNKIQNPPKYITFCWDSIIDKKVYETRLSFSASLDEKMRKPAGHKNYRGLEVYYDMMIIGLAPEGKVTAWLQDVGKYPNYLVTPSSIKTLSGEQLDICKGITKHPNGYKYYGETPDFIKGKTYPYGNW</sequence>
<evidence type="ECO:0000313" key="2">
    <source>
        <dbReference type="Proteomes" id="UP000028640"/>
    </source>
</evidence>
<proteinExistence type="predicted"/>
<organism evidence="1 2">
    <name type="scientific">Ewingella americana (strain ATCC 33852 / DSM 4580 / CCUG 14506 / JCM 5911 / LMG 7869 / NCTC 12157 / CDC 1468-78)</name>
    <dbReference type="NCBI Taxonomy" id="910964"/>
    <lineage>
        <taxon>Bacteria</taxon>
        <taxon>Pseudomonadati</taxon>
        <taxon>Pseudomonadota</taxon>
        <taxon>Gammaproteobacteria</taxon>
        <taxon>Enterobacterales</taxon>
        <taxon>Yersiniaceae</taxon>
        <taxon>Ewingella</taxon>
    </lineage>
</organism>
<reference evidence="1 2" key="1">
    <citation type="submission" date="2014-05" db="EMBL/GenBank/DDBJ databases">
        <title>ATOL: Assembling a taxonomically balanced genome-scale reconstruction of the evolutionary history of the Enterobacteriaceae.</title>
        <authorList>
            <person name="Plunkett G.III."/>
            <person name="Neeno-Eckwall E.C."/>
            <person name="Glasner J.D."/>
            <person name="Perna N.T."/>
        </authorList>
    </citation>
    <scope>NUCLEOTIDE SEQUENCE [LARGE SCALE GENOMIC DNA]</scope>
    <source>
        <strain evidence="1 2">ATCC 33852</strain>
    </source>
</reference>
<protein>
    <submittedName>
        <fullName evidence="1">Putative lipoprotein</fullName>
    </submittedName>
</protein>
<dbReference type="OrthoDB" id="6993804at2"/>